<dbReference type="EMBL" id="CAKOGP040000502">
    <property type="protein sequence ID" value="CAJ1935723.1"/>
    <property type="molecule type" value="Genomic_DNA"/>
</dbReference>
<feature type="region of interest" description="Disordered" evidence="1">
    <location>
        <begin position="532"/>
        <end position="552"/>
    </location>
</feature>
<dbReference type="GO" id="GO:0038202">
    <property type="term" value="P:TORC1 signaling"/>
    <property type="evidence" value="ECO:0007669"/>
    <property type="project" value="TreeGrafter"/>
</dbReference>
<dbReference type="PANTHER" id="PTHR13153">
    <property type="entry name" value="CGTHBA PROTEIN -14 GENE PROTEIN"/>
    <property type="match status" value="1"/>
</dbReference>
<dbReference type="GO" id="GO:0034198">
    <property type="term" value="P:cellular response to amino acid starvation"/>
    <property type="evidence" value="ECO:0007669"/>
    <property type="project" value="TreeGrafter"/>
</dbReference>
<protein>
    <submittedName>
        <fullName evidence="2">Uncharacterized protein</fullName>
    </submittedName>
</protein>
<evidence type="ECO:0000256" key="1">
    <source>
        <dbReference type="SAM" id="MobiDB-lite"/>
    </source>
</evidence>
<dbReference type="Proteomes" id="UP001295423">
    <property type="component" value="Unassembled WGS sequence"/>
</dbReference>
<comment type="caution">
    <text evidence="2">The sequence shown here is derived from an EMBL/GenBank/DDBJ whole genome shotgun (WGS) entry which is preliminary data.</text>
</comment>
<keyword evidence="3" id="KW-1185">Reference proteome</keyword>
<evidence type="ECO:0000313" key="2">
    <source>
        <dbReference type="EMBL" id="CAJ1935723.1"/>
    </source>
</evidence>
<feature type="region of interest" description="Disordered" evidence="1">
    <location>
        <begin position="222"/>
        <end position="280"/>
    </location>
</feature>
<proteinExistence type="predicted"/>
<accession>A0AAD2CTG3</accession>
<feature type="compositionally biased region" description="Low complexity" evidence="1">
    <location>
        <begin position="537"/>
        <end position="548"/>
    </location>
</feature>
<sequence length="669" mass="75245">MIVDRRGVGAQMVARYPTQPSPVPVDPIDQDNHHGHEDQSADDLFFSLTSSQMAKLFRAKKSLCGQPVTLTVNGTVFCWRAVLMDADDEEDDEESSTTESTNELILFSVIVALLLPVSHTSVPFTWHEGTFEDHLDLHQFLKEATASETKRGSSGDIREEVRSTSSASLSIRRVHISLARLCRVLEREEKRCHYVSEQANVFLKIRSEQQKKWELQKVVANSSISTQQGSNNPASASSSVISSSTTQTGRPRRSRHSRQQSIGDEILLHSKSTPTMKEEQGNEQDILELMLAAFQHGTDYLVDDSSRQHNGNLVRELVQVFHSLSRNDYEYPPTAAALLCERDGVVHINSHIAVPIEAASIRTSQSSLRPYFTLLFPHASPSELLRTFQSSGSAAPQRLQQLLKTVNPQKSLSEIAVDANLPLYTTMEIASYLVAHGACVPSPIVSRKSRLNCLHVEKIPQLALEFSQTFSNVNFFRLLGFLTSSQTLGEAMEQMTDLGDDQAAWLRECWPPFKSILETTNATNVAMTYTPDNQARQSSGGPNQQQQPKRPRHRWVDELEEFLYAMTVWLLSHRVLTLTQEYLVLDGSVLAGEPPPIPPKNRSMTDTDEQFFQELTKLDFLNGDISIMALSWRLGLDQKKVRSWGYRYHKVRVMSRIPAPGDDWELELS</sequence>
<dbReference type="GO" id="GO:1990130">
    <property type="term" value="C:GATOR1 complex"/>
    <property type="evidence" value="ECO:0007669"/>
    <property type="project" value="TreeGrafter"/>
</dbReference>
<gene>
    <name evidence="2" type="ORF">CYCCA115_LOCUS4878</name>
</gene>
<feature type="compositionally biased region" description="Low complexity" evidence="1">
    <location>
        <begin position="230"/>
        <end position="249"/>
    </location>
</feature>
<dbReference type="AlphaFoldDB" id="A0AAD2CTG3"/>
<dbReference type="PANTHER" id="PTHR13153:SF5">
    <property type="entry name" value="GATOR COMPLEX PROTEIN NPRL3"/>
    <property type="match status" value="1"/>
</dbReference>
<dbReference type="GO" id="GO:1904262">
    <property type="term" value="P:negative regulation of TORC1 signaling"/>
    <property type="evidence" value="ECO:0007669"/>
    <property type="project" value="TreeGrafter"/>
</dbReference>
<organism evidence="2 3">
    <name type="scientific">Cylindrotheca closterium</name>
    <dbReference type="NCBI Taxonomy" id="2856"/>
    <lineage>
        <taxon>Eukaryota</taxon>
        <taxon>Sar</taxon>
        <taxon>Stramenopiles</taxon>
        <taxon>Ochrophyta</taxon>
        <taxon>Bacillariophyta</taxon>
        <taxon>Bacillariophyceae</taxon>
        <taxon>Bacillariophycidae</taxon>
        <taxon>Bacillariales</taxon>
        <taxon>Bacillariaceae</taxon>
        <taxon>Cylindrotheca</taxon>
    </lineage>
</organism>
<feature type="region of interest" description="Disordered" evidence="1">
    <location>
        <begin position="1"/>
        <end position="36"/>
    </location>
</feature>
<evidence type="ECO:0000313" key="3">
    <source>
        <dbReference type="Proteomes" id="UP001295423"/>
    </source>
</evidence>
<reference evidence="2" key="1">
    <citation type="submission" date="2023-08" db="EMBL/GenBank/DDBJ databases">
        <authorList>
            <person name="Audoor S."/>
            <person name="Bilcke G."/>
        </authorList>
    </citation>
    <scope>NUCLEOTIDE SEQUENCE</scope>
</reference>
<dbReference type="InterPro" id="IPR005365">
    <property type="entry name" value="Npr3"/>
</dbReference>
<name>A0AAD2CTG3_9STRA</name>
<dbReference type="GO" id="GO:0010508">
    <property type="term" value="P:positive regulation of autophagy"/>
    <property type="evidence" value="ECO:0007669"/>
    <property type="project" value="TreeGrafter"/>
</dbReference>